<dbReference type="Proteomes" id="UP000494222">
    <property type="component" value="Unassembled WGS sequence"/>
</dbReference>
<dbReference type="EMBL" id="CABVPL010000052">
    <property type="protein sequence ID" value="VWC10406.1"/>
    <property type="molecule type" value="Genomic_DNA"/>
</dbReference>
<gene>
    <name evidence="1" type="ORF">BLA24064_05265</name>
</gene>
<organism evidence="1 2">
    <name type="scientific">Burkholderia latens</name>
    <dbReference type="NCBI Taxonomy" id="488446"/>
    <lineage>
        <taxon>Bacteria</taxon>
        <taxon>Pseudomonadati</taxon>
        <taxon>Pseudomonadota</taxon>
        <taxon>Betaproteobacteria</taxon>
        <taxon>Burkholderiales</taxon>
        <taxon>Burkholderiaceae</taxon>
        <taxon>Burkholderia</taxon>
        <taxon>Burkholderia cepacia complex</taxon>
    </lineage>
</organism>
<sequence length="298" mass="33109">MLSCRRVKAPLIFVPVLMHRETNLQVENEETIEAQSARTPKRCWTESNSAFSFVREFRSLAPRPCLACGARALHPSPRFLFLRSCHSAAIGTHTAFVAVRAYPVGVRKTRPLHSAFADRSVGKIGRQFSYKHNAEEGVRLDEQCRAMERGTSGPWCRSYGVAHASVCAGRCALSCGRDARSGATCRCAGGCAGRCVRIHCAIRASIRRCVRMNFRFFDGAPFVHAVGPAAAGHPLRDRCICIDRASRNAAFPRLLHADDIAAVHRGGWPSRRMRRRVRGAGGSRENERRRGMAKYLIY</sequence>
<protein>
    <submittedName>
        <fullName evidence="1">Uncharacterized protein</fullName>
    </submittedName>
</protein>
<proteinExistence type="predicted"/>
<evidence type="ECO:0000313" key="1">
    <source>
        <dbReference type="EMBL" id="VWC10406.1"/>
    </source>
</evidence>
<name>A0A6P2PTZ6_9BURK</name>
<reference evidence="1 2" key="1">
    <citation type="submission" date="2019-09" db="EMBL/GenBank/DDBJ databases">
        <authorList>
            <person name="Depoorter E."/>
        </authorList>
    </citation>
    <scope>NUCLEOTIDE SEQUENCE [LARGE SCALE GENOMIC DNA]</scope>
    <source>
        <strain evidence="1">LMG 24064</strain>
    </source>
</reference>
<dbReference type="AlphaFoldDB" id="A0A6P2PTZ6"/>
<accession>A0A6P2PTZ6</accession>
<evidence type="ECO:0000313" key="2">
    <source>
        <dbReference type="Proteomes" id="UP000494222"/>
    </source>
</evidence>